<name>A0A8J3LBS8_9ACTN</name>
<evidence type="ECO:0000313" key="1">
    <source>
        <dbReference type="EMBL" id="GIG15464.1"/>
    </source>
</evidence>
<dbReference type="AlphaFoldDB" id="A0A8J3LBS8"/>
<protein>
    <submittedName>
        <fullName evidence="1">Uncharacterized protein</fullName>
    </submittedName>
</protein>
<proteinExistence type="predicted"/>
<evidence type="ECO:0000313" key="2">
    <source>
        <dbReference type="Proteomes" id="UP000660339"/>
    </source>
</evidence>
<comment type="caution">
    <text evidence="1">The sequence shown here is derived from an EMBL/GenBank/DDBJ whole genome shotgun (WGS) entry which is preliminary data.</text>
</comment>
<organism evidence="1 2">
    <name type="scientific">Catellatospora methionotrophica</name>
    <dbReference type="NCBI Taxonomy" id="121620"/>
    <lineage>
        <taxon>Bacteria</taxon>
        <taxon>Bacillati</taxon>
        <taxon>Actinomycetota</taxon>
        <taxon>Actinomycetes</taxon>
        <taxon>Micromonosporales</taxon>
        <taxon>Micromonosporaceae</taxon>
        <taxon>Catellatospora</taxon>
    </lineage>
</organism>
<keyword evidence="2" id="KW-1185">Reference proteome</keyword>
<dbReference type="EMBL" id="BONJ01000020">
    <property type="protein sequence ID" value="GIG15464.1"/>
    <property type="molecule type" value="Genomic_DNA"/>
</dbReference>
<accession>A0A8J3LBS8</accession>
<dbReference type="RefSeq" id="WP_166379870.1">
    <property type="nucleotide sequence ID" value="NZ_BAAATT010000005.1"/>
</dbReference>
<dbReference type="Proteomes" id="UP000660339">
    <property type="component" value="Unassembled WGS sequence"/>
</dbReference>
<sequence>MDEELAEVLADTYGLTTPDMVWMFTEIHGIVSVALAQEADGVAVDVEEMVARHVHETVSRLTGADIPVDKTGPEIA</sequence>
<gene>
    <name evidence="1" type="ORF">Cme02nite_37960</name>
</gene>
<reference evidence="1" key="1">
    <citation type="submission" date="2021-01" db="EMBL/GenBank/DDBJ databases">
        <title>Whole genome shotgun sequence of Catellatospora methionotrophica NBRC 14553.</title>
        <authorList>
            <person name="Komaki H."/>
            <person name="Tamura T."/>
        </authorList>
    </citation>
    <scope>NUCLEOTIDE SEQUENCE</scope>
    <source>
        <strain evidence="1">NBRC 14553</strain>
    </source>
</reference>